<dbReference type="Proteomes" id="UP000003490">
    <property type="component" value="Unassembled WGS sequence"/>
</dbReference>
<sequence length="37" mass="4231">MVSENGASKQEAPFFIEDLSGVLSFRAWIFGQRAERR</sequence>
<name>A7VYH5_9FIRM</name>
<gene>
    <name evidence="1" type="ORF">CLOLEP_03653</name>
</gene>
<organism evidence="1 2">
    <name type="scientific">[Clostridium] leptum DSM 753</name>
    <dbReference type="NCBI Taxonomy" id="428125"/>
    <lineage>
        <taxon>Bacteria</taxon>
        <taxon>Bacillati</taxon>
        <taxon>Bacillota</taxon>
        <taxon>Clostridia</taxon>
        <taxon>Eubacteriales</taxon>
        <taxon>Oscillospiraceae</taxon>
        <taxon>Oscillospiraceae incertae sedis</taxon>
    </lineage>
</organism>
<accession>A7VYH5</accession>
<dbReference type="EMBL" id="ABCB02000021">
    <property type="protein sequence ID" value="EDO59603.1"/>
    <property type="molecule type" value="Genomic_DNA"/>
</dbReference>
<evidence type="ECO:0000313" key="1">
    <source>
        <dbReference type="EMBL" id="EDO59603.1"/>
    </source>
</evidence>
<dbReference type="HOGENOM" id="CLU_3342302_0_0_9"/>
<comment type="caution">
    <text evidence="1">The sequence shown here is derived from an EMBL/GenBank/DDBJ whole genome shotgun (WGS) entry which is preliminary data.</text>
</comment>
<reference evidence="1 2" key="2">
    <citation type="submission" date="2007-08" db="EMBL/GenBank/DDBJ databases">
        <authorList>
            <person name="Fulton L."/>
            <person name="Clifton S."/>
            <person name="Fulton B."/>
            <person name="Xu J."/>
            <person name="Minx P."/>
            <person name="Pepin K.H."/>
            <person name="Johnson M."/>
            <person name="Thiruvilangam P."/>
            <person name="Bhonagiri V."/>
            <person name="Nash W.E."/>
            <person name="Wang C."/>
            <person name="Mardis E.R."/>
            <person name="Wilson R.K."/>
        </authorList>
    </citation>
    <scope>NUCLEOTIDE SEQUENCE [LARGE SCALE GENOMIC DNA]</scope>
    <source>
        <strain evidence="1 2">DSM 753</strain>
    </source>
</reference>
<protein>
    <submittedName>
        <fullName evidence="1">Uncharacterized protein</fullName>
    </submittedName>
</protein>
<reference evidence="1 2" key="1">
    <citation type="submission" date="2007-08" db="EMBL/GenBank/DDBJ databases">
        <title>Draft genome sequence of Clostridium leptum (DSM 753).</title>
        <authorList>
            <person name="Sudarsanam P."/>
            <person name="Ley R."/>
            <person name="Guruge J."/>
            <person name="Turnbaugh P.J."/>
            <person name="Mahowald M."/>
            <person name="Liep D."/>
            <person name="Gordon J."/>
        </authorList>
    </citation>
    <scope>NUCLEOTIDE SEQUENCE [LARGE SCALE GENOMIC DNA]</scope>
    <source>
        <strain evidence="1 2">DSM 753</strain>
    </source>
</reference>
<proteinExistence type="predicted"/>
<evidence type="ECO:0000313" key="2">
    <source>
        <dbReference type="Proteomes" id="UP000003490"/>
    </source>
</evidence>
<dbReference type="AlphaFoldDB" id="A7VYH5"/>